<dbReference type="Proteomes" id="UP000224871">
    <property type="component" value="Unassembled WGS sequence"/>
</dbReference>
<evidence type="ECO:0000313" key="3">
    <source>
        <dbReference type="Proteomes" id="UP000196435"/>
    </source>
</evidence>
<reference evidence="2" key="1">
    <citation type="submission" date="2016-12" db="EMBL/GenBank/DDBJ databases">
        <authorList>
            <person name="Song W.-J."/>
            <person name="Kurnit D.M."/>
        </authorList>
    </citation>
    <scope>NUCLEOTIDE SEQUENCE [LARGE SCALE GENOMIC DNA]</scope>
    <source>
        <strain evidence="2">HGB1681</strain>
    </source>
</reference>
<name>A0A1N6MWY7_9GAMM</name>
<evidence type="ECO:0000313" key="2">
    <source>
        <dbReference type="EMBL" id="SIP73393.1"/>
    </source>
</evidence>
<dbReference type="EMBL" id="NIBU01000156">
    <property type="protein sequence ID" value="PHM23567.1"/>
    <property type="molecule type" value="Genomic_DNA"/>
</dbReference>
<proteinExistence type="predicted"/>
<dbReference type="RefSeq" id="WP_244590284.1">
    <property type="nucleotide sequence ID" value="NZ_CAWNQC010000064.1"/>
</dbReference>
<keyword evidence="4" id="KW-1185">Reference proteome</keyword>
<reference evidence="1 4" key="3">
    <citation type="journal article" date="2017" name="Nat. Microbiol.">
        <title>Natural product diversity associated with the nematode symbionts Photorhabdus and Xenorhabdus.</title>
        <authorList>
            <person name="Tobias N.J."/>
            <person name="Wolff H."/>
            <person name="Djahanschiri B."/>
            <person name="Grundmann F."/>
            <person name="Kronenwerth M."/>
            <person name="Shi Y.M."/>
            <person name="Simonyi S."/>
            <person name="Grun P."/>
            <person name="Shapiro-Ilan D."/>
            <person name="Pidot S.J."/>
            <person name="Stinear T.P."/>
            <person name="Ebersberger I."/>
            <person name="Bode H.B."/>
        </authorList>
    </citation>
    <scope>NUCLEOTIDE SEQUENCE [LARGE SCALE GENOMIC DNA]</scope>
    <source>
        <strain evidence="1 4">DSM 16336</strain>
    </source>
</reference>
<dbReference type="EMBL" id="FTLG01000107">
    <property type="protein sequence ID" value="SIP73393.1"/>
    <property type="molecule type" value="Genomic_DNA"/>
</dbReference>
<evidence type="ECO:0000313" key="4">
    <source>
        <dbReference type="Proteomes" id="UP000224871"/>
    </source>
</evidence>
<dbReference type="AlphaFoldDB" id="A0A1N6MWY7"/>
<reference evidence="3" key="2">
    <citation type="submission" date="2016-12" db="EMBL/GenBank/DDBJ databases">
        <authorList>
            <person name="Gaudriault S."/>
        </authorList>
    </citation>
    <scope>NUCLEOTIDE SEQUENCE [LARGE SCALE GENOMIC DNA]</scope>
    <source>
        <strain evidence="3">HGB1681 (deposited as PTA-6826 in the American Type Culture Collection)</strain>
    </source>
</reference>
<accession>A0A1N6MWY7</accession>
<sequence>MTLDGTIIATGKATKTATQLVTTTLLAPYMKYNDIYTGENVVETGGTYSIILSAGEIGRDTFTHYQNAAIKAQNAGNNNTSEAVLGAGLAAVGYAYISQSTDSNILTANLGDFNTNRHFSVGIAGYNGSTYVDFPLQIHLSSAKHSLLLIILQALRSAVPFVKVL</sequence>
<evidence type="ECO:0000313" key="1">
    <source>
        <dbReference type="EMBL" id="PHM23567.1"/>
    </source>
</evidence>
<gene>
    <name evidence="1" type="ORF">Xinn_04111</name>
    <name evidence="2" type="ORF">XIS1_1950001</name>
</gene>
<dbReference type="Proteomes" id="UP000196435">
    <property type="component" value="Unassembled WGS sequence"/>
</dbReference>
<organism evidence="2 3">
    <name type="scientific">Xenorhabdus innexi</name>
    <dbReference type="NCBI Taxonomy" id="290109"/>
    <lineage>
        <taxon>Bacteria</taxon>
        <taxon>Pseudomonadati</taxon>
        <taxon>Pseudomonadota</taxon>
        <taxon>Gammaproteobacteria</taxon>
        <taxon>Enterobacterales</taxon>
        <taxon>Morganellaceae</taxon>
        <taxon>Xenorhabdus</taxon>
    </lineage>
</organism>
<protein>
    <submittedName>
        <fullName evidence="1">Rhs family protein</fullName>
    </submittedName>
</protein>